<organism evidence="1 2">
    <name type="scientific">Puccinia sorghi</name>
    <dbReference type="NCBI Taxonomy" id="27349"/>
    <lineage>
        <taxon>Eukaryota</taxon>
        <taxon>Fungi</taxon>
        <taxon>Dikarya</taxon>
        <taxon>Basidiomycota</taxon>
        <taxon>Pucciniomycotina</taxon>
        <taxon>Pucciniomycetes</taxon>
        <taxon>Pucciniales</taxon>
        <taxon>Pucciniaceae</taxon>
        <taxon>Puccinia</taxon>
    </lineage>
</organism>
<gene>
    <name evidence="1" type="ORF">VP01_2493g1</name>
</gene>
<reference evidence="1 2" key="1">
    <citation type="submission" date="2015-08" db="EMBL/GenBank/DDBJ databases">
        <title>Next Generation Sequencing and Analysis of the Genome of Puccinia sorghi L Schw, the Causal Agent of Maize Common Rust.</title>
        <authorList>
            <person name="Rochi L."/>
            <person name="Burguener G."/>
            <person name="Darino M."/>
            <person name="Turjanski A."/>
            <person name="Kreff E."/>
            <person name="Dieguez M.J."/>
            <person name="Sacco F."/>
        </authorList>
    </citation>
    <scope>NUCLEOTIDE SEQUENCE [LARGE SCALE GENOMIC DNA]</scope>
    <source>
        <strain evidence="1 2">RO10H11247</strain>
    </source>
</reference>
<accession>A0A0L6V5T1</accession>
<dbReference type="EMBL" id="LAVV01007384">
    <property type="protein sequence ID" value="KNZ56118.1"/>
    <property type="molecule type" value="Genomic_DNA"/>
</dbReference>
<keyword evidence="2" id="KW-1185">Reference proteome</keyword>
<name>A0A0L6V5T1_9BASI</name>
<proteinExistence type="predicted"/>
<dbReference type="Proteomes" id="UP000037035">
    <property type="component" value="Unassembled WGS sequence"/>
</dbReference>
<dbReference type="AlphaFoldDB" id="A0A0L6V5T1"/>
<evidence type="ECO:0000313" key="1">
    <source>
        <dbReference type="EMBL" id="KNZ56118.1"/>
    </source>
</evidence>
<evidence type="ECO:0000313" key="2">
    <source>
        <dbReference type="Proteomes" id="UP000037035"/>
    </source>
</evidence>
<sequence length="161" mass="17416">MATPTPSQTPGPPLKDNWAMQKAPLAIVLLTELILSPHSSNISPLVPKSGGMCRTTIISPKTADRPEMPSNINYVHWQLRESDCPIYGCEAKLVQNLMDAFTHVIACNDLESNKENIPIYFIPLASGVGASVSMLVEGTTQDTPSAKDASHFIIDSKKNGQ</sequence>
<comment type="caution">
    <text evidence="1">The sequence shown here is derived from an EMBL/GenBank/DDBJ whole genome shotgun (WGS) entry which is preliminary data.</text>
</comment>
<protein>
    <submittedName>
        <fullName evidence="1">Uncharacterized protein</fullName>
    </submittedName>
</protein>
<dbReference type="VEuPathDB" id="FungiDB:VP01_2493g1"/>